<dbReference type="Gene3D" id="1.10.357.10">
    <property type="entry name" value="Tetracycline Repressor, domain 2"/>
    <property type="match status" value="1"/>
</dbReference>
<keyword evidence="5" id="KW-1185">Reference proteome</keyword>
<dbReference type="AlphaFoldDB" id="A0A9E5JTG2"/>
<dbReference type="SUPFAM" id="SSF46689">
    <property type="entry name" value="Homeodomain-like"/>
    <property type="match status" value="1"/>
</dbReference>
<dbReference type="GO" id="GO:0045892">
    <property type="term" value="P:negative regulation of DNA-templated transcription"/>
    <property type="evidence" value="ECO:0007669"/>
    <property type="project" value="InterPro"/>
</dbReference>
<feature type="DNA-binding region" description="H-T-H motif" evidence="2">
    <location>
        <begin position="47"/>
        <end position="66"/>
    </location>
</feature>
<dbReference type="Proteomes" id="UP000787472">
    <property type="component" value="Unassembled WGS sequence"/>
</dbReference>
<feature type="domain" description="HTH tetR-type" evidence="3">
    <location>
        <begin position="24"/>
        <end position="84"/>
    </location>
</feature>
<dbReference type="InterPro" id="IPR023772">
    <property type="entry name" value="DNA-bd_HTH_TetR-type_CS"/>
</dbReference>
<dbReference type="Gene3D" id="1.10.10.60">
    <property type="entry name" value="Homeodomain-like"/>
    <property type="match status" value="1"/>
</dbReference>
<dbReference type="Pfam" id="PF00440">
    <property type="entry name" value="TetR_N"/>
    <property type="match status" value="1"/>
</dbReference>
<dbReference type="InterPro" id="IPR050109">
    <property type="entry name" value="HTH-type_TetR-like_transc_reg"/>
</dbReference>
<dbReference type="InterPro" id="IPR036271">
    <property type="entry name" value="Tet_transcr_reg_TetR-rel_C_sf"/>
</dbReference>
<dbReference type="Pfam" id="PF08362">
    <property type="entry name" value="TetR_C_3"/>
    <property type="match status" value="1"/>
</dbReference>
<comment type="caution">
    <text evidence="4">The sequence shown here is derived from an EMBL/GenBank/DDBJ whole genome shotgun (WGS) entry which is preliminary data.</text>
</comment>
<name>A0A9E5JTG2_9GAMM</name>
<dbReference type="PROSITE" id="PS01081">
    <property type="entry name" value="HTH_TETR_1"/>
    <property type="match status" value="1"/>
</dbReference>
<keyword evidence="1 2" id="KW-0238">DNA-binding</keyword>
<dbReference type="PANTHER" id="PTHR30328">
    <property type="entry name" value="TRANSCRIPTIONAL REPRESSOR"/>
    <property type="match status" value="1"/>
</dbReference>
<protein>
    <submittedName>
        <fullName evidence="4">TetR family transcriptional regulator</fullName>
    </submittedName>
</protein>
<dbReference type="InterPro" id="IPR013573">
    <property type="entry name" value="Tscrpt_reg_YcdC_C"/>
</dbReference>
<dbReference type="RefSeq" id="WP_167186708.1">
    <property type="nucleotide sequence ID" value="NZ_JAAONZ010000008.1"/>
</dbReference>
<reference evidence="4" key="1">
    <citation type="submission" date="2020-03" db="EMBL/GenBank/DDBJ databases">
        <authorList>
            <person name="Guo F."/>
        </authorList>
    </citation>
    <scope>NUCLEOTIDE SEQUENCE</scope>
    <source>
        <strain evidence="4">JCM 30134</strain>
    </source>
</reference>
<dbReference type="PROSITE" id="PS50977">
    <property type="entry name" value="HTH_TETR_2"/>
    <property type="match status" value="1"/>
</dbReference>
<dbReference type="InterPro" id="IPR001647">
    <property type="entry name" value="HTH_TetR"/>
</dbReference>
<evidence type="ECO:0000313" key="5">
    <source>
        <dbReference type="Proteomes" id="UP000787472"/>
    </source>
</evidence>
<evidence type="ECO:0000256" key="2">
    <source>
        <dbReference type="PROSITE-ProRule" id="PRU00335"/>
    </source>
</evidence>
<dbReference type="PANTHER" id="PTHR30328:SF54">
    <property type="entry name" value="HTH-TYPE TRANSCRIPTIONAL REPRESSOR SCO4008"/>
    <property type="match status" value="1"/>
</dbReference>
<evidence type="ECO:0000313" key="4">
    <source>
        <dbReference type="EMBL" id="NHO66239.1"/>
    </source>
</evidence>
<dbReference type="EMBL" id="JAAONZ010000008">
    <property type="protein sequence ID" value="NHO66239.1"/>
    <property type="molecule type" value="Genomic_DNA"/>
</dbReference>
<evidence type="ECO:0000256" key="1">
    <source>
        <dbReference type="ARBA" id="ARBA00023125"/>
    </source>
</evidence>
<sequence>MIVEVASHHPHKTDTKKRAGRVRKKKEKIIFDAAELEFAEKGYEGATMDSIAKRAGLARPNVHYYFDNKLKLYAEILSSILELWDTALNDIRCDDHPYEALRTYITQKIEFSRNHPLSSRIFAREIISGAPHLKEYYQQEYQQWFGRKLEIFESWSRSGKIDAVDPAHLMFLIWSSTQHYADFEAQVAAAMGKAELANEDYRSAAETLTAVITKGIGCSPQATAVTE</sequence>
<dbReference type="PRINTS" id="PR00455">
    <property type="entry name" value="HTHTETR"/>
</dbReference>
<proteinExistence type="predicted"/>
<gene>
    <name evidence="4" type="ORF">G8770_11860</name>
</gene>
<evidence type="ECO:0000259" key="3">
    <source>
        <dbReference type="PROSITE" id="PS50977"/>
    </source>
</evidence>
<dbReference type="SUPFAM" id="SSF48498">
    <property type="entry name" value="Tetracyclin repressor-like, C-terminal domain"/>
    <property type="match status" value="1"/>
</dbReference>
<accession>A0A9E5JTG2</accession>
<dbReference type="GO" id="GO:0003677">
    <property type="term" value="F:DNA binding"/>
    <property type="evidence" value="ECO:0007669"/>
    <property type="project" value="UniProtKB-UniRule"/>
</dbReference>
<organism evidence="4 5">
    <name type="scientific">Pseudomaricurvus hydrocarbonicus</name>
    <dbReference type="NCBI Taxonomy" id="1470433"/>
    <lineage>
        <taxon>Bacteria</taxon>
        <taxon>Pseudomonadati</taxon>
        <taxon>Pseudomonadota</taxon>
        <taxon>Gammaproteobacteria</taxon>
        <taxon>Cellvibrionales</taxon>
        <taxon>Cellvibrionaceae</taxon>
        <taxon>Pseudomaricurvus</taxon>
    </lineage>
</organism>
<dbReference type="InterPro" id="IPR009057">
    <property type="entry name" value="Homeodomain-like_sf"/>
</dbReference>